<evidence type="ECO:0000313" key="2">
    <source>
        <dbReference type="Proteomes" id="UP000315496"/>
    </source>
</evidence>
<dbReference type="AlphaFoldDB" id="A0A4Z1SPM0"/>
<dbReference type="VEuPathDB" id="GiardiaDB:GMRT_12881"/>
<accession>A0A4Z1SPM0</accession>
<protein>
    <submittedName>
        <fullName evidence="1">Uncharacterized protein</fullName>
    </submittedName>
</protein>
<gene>
    <name evidence="1" type="ORF">GMRT_12881</name>
</gene>
<dbReference type="EMBL" id="VDLU01000003">
    <property type="protein sequence ID" value="TNJ27600.1"/>
    <property type="molecule type" value="Genomic_DNA"/>
</dbReference>
<comment type="caution">
    <text evidence="1">The sequence shown here is derived from an EMBL/GenBank/DDBJ whole genome shotgun (WGS) entry which is preliminary data.</text>
</comment>
<name>A0A4Z1SPM0_GIAMU</name>
<keyword evidence="2" id="KW-1185">Reference proteome</keyword>
<proteinExistence type="predicted"/>
<dbReference type="Proteomes" id="UP000315496">
    <property type="component" value="Chromosome 3"/>
</dbReference>
<organism evidence="1 2">
    <name type="scientific">Giardia muris</name>
    <dbReference type="NCBI Taxonomy" id="5742"/>
    <lineage>
        <taxon>Eukaryota</taxon>
        <taxon>Metamonada</taxon>
        <taxon>Diplomonadida</taxon>
        <taxon>Hexamitidae</taxon>
        <taxon>Giardiinae</taxon>
        <taxon>Giardia</taxon>
    </lineage>
</organism>
<sequence length="315" mass="34318">MASKTQLVMLGSSGLMAPADAPGLTLFRRLADTKSIVIEELASLRSLQKKKLSGQVSLDNVVIPVLVESFDPETQIGLLTDLLHADIYSLFESVDSPVVHGLICVMHPWVECVGPWLVLRVSDFMCFGPSPDIVPCKARSAQSGAPCGAIAHRIRGYCHRHALRLAQIDTGENFYQAIKIGNLIEPLLHFSGDLSVAEIARRLRPQTSTLPSSKGQRKPATIIAEQSIPARVKIPLQPKAGFTPVHAHVCHDCQHASTDVLKDCLLKGHQIETRIAKSYNFKCATCCASRTSISRMGPTKPCRVCASLSWKPHSC</sequence>
<evidence type="ECO:0000313" key="1">
    <source>
        <dbReference type="EMBL" id="TNJ27600.1"/>
    </source>
</evidence>
<reference evidence="1 2" key="1">
    <citation type="submission" date="2019-05" db="EMBL/GenBank/DDBJ databases">
        <title>The compact genome of Giardia muris reveals important steps in the evolution of intestinal protozoan parasites.</title>
        <authorList>
            <person name="Xu F."/>
            <person name="Jimenez-Gonzalez A."/>
            <person name="Einarsson E."/>
            <person name="Astvaldsson A."/>
            <person name="Peirasmaki D."/>
            <person name="Eckmann L."/>
            <person name="Andersson J.O."/>
            <person name="Svard S.G."/>
            <person name="Jerlstrom-Hultqvist J."/>
        </authorList>
    </citation>
    <scope>NUCLEOTIDE SEQUENCE [LARGE SCALE GENOMIC DNA]</scope>
    <source>
        <strain evidence="1 2">Roberts-Thomson</strain>
    </source>
</reference>